<dbReference type="InterPro" id="IPR029033">
    <property type="entry name" value="His_PPase_superfam"/>
</dbReference>
<organism evidence="1 2">
    <name type="scientific">Paracoccus aurantius</name>
    <dbReference type="NCBI Taxonomy" id="3073814"/>
    <lineage>
        <taxon>Bacteria</taxon>
        <taxon>Pseudomonadati</taxon>
        <taxon>Pseudomonadota</taxon>
        <taxon>Alphaproteobacteria</taxon>
        <taxon>Rhodobacterales</taxon>
        <taxon>Paracoccaceae</taxon>
        <taxon>Paracoccus</taxon>
    </lineage>
</organism>
<keyword evidence="2" id="KW-1185">Reference proteome</keyword>
<gene>
    <name evidence="1" type="ORF">RGQ15_11700</name>
</gene>
<dbReference type="Proteomes" id="UP001269144">
    <property type="component" value="Unassembled WGS sequence"/>
</dbReference>
<protein>
    <submittedName>
        <fullName evidence="1">Histidine phosphatase family protein</fullName>
    </submittedName>
</protein>
<reference evidence="2" key="1">
    <citation type="submission" date="2023-07" db="EMBL/GenBank/DDBJ databases">
        <title>Paracoccus sp. MBLB3053 whole genome sequence.</title>
        <authorList>
            <person name="Hwang C.Y."/>
            <person name="Cho E.-S."/>
            <person name="Seo M.-J."/>
        </authorList>
    </citation>
    <scope>NUCLEOTIDE SEQUENCE [LARGE SCALE GENOMIC DNA]</scope>
    <source>
        <strain evidence="2">MBLB3053</strain>
    </source>
</reference>
<dbReference type="CDD" id="cd07067">
    <property type="entry name" value="HP_PGM_like"/>
    <property type="match status" value="1"/>
</dbReference>
<proteinExistence type="predicted"/>
<dbReference type="Pfam" id="PF00300">
    <property type="entry name" value="His_Phos_1"/>
    <property type="match status" value="1"/>
</dbReference>
<evidence type="ECO:0000313" key="2">
    <source>
        <dbReference type="Proteomes" id="UP001269144"/>
    </source>
</evidence>
<evidence type="ECO:0000313" key="1">
    <source>
        <dbReference type="EMBL" id="MDS9468231.1"/>
    </source>
</evidence>
<accession>A0ABU2HT62</accession>
<dbReference type="InterPro" id="IPR013078">
    <property type="entry name" value="His_Pase_superF_clade-1"/>
</dbReference>
<name>A0ABU2HT62_9RHOB</name>
<dbReference type="SUPFAM" id="SSF53254">
    <property type="entry name" value="Phosphoglycerate mutase-like"/>
    <property type="match status" value="1"/>
</dbReference>
<dbReference type="RefSeq" id="WP_311160404.1">
    <property type="nucleotide sequence ID" value="NZ_JAVQLW010000001.1"/>
</dbReference>
<comment type="caution">
    <text evidence="1">The sequence shown here is derived from an EMBL/GenBank/DDBJ whole genome shotgun (WGS) entry which is preliminary data.</text>
</comment>
<dbReference type="Gene3D" id="3.40.50.1240">
    <property type="entry name" value="Phosphoglycerate mutase-like"/>
    <property type="match status" value="1"/>
</dbReference>
<dbReference type="SMART" id="SM00855">
    <property type="entry name" value="PGAM"/>
    <property type="match status" value="1"/>
</dbReference>
<sequence>MQPGANELVLIRHAPSDHAGRLAGRSDVGAILPGDAQAERLRALLGGCRIIVSSPARRCRLTADWLFPHRPVLEDQRLWEQDFGAHEGMPFADIPDIGALEGRELAAYRPPGGESFDDMARRAGPAILDHAMRAIELGPVAVVAHAGTVRAAIGMALGEPSLGLRFEVAPLSLTRLGCLQEGFVIGATNWMAG</sequence>
<dbReference type="EMBL" id="JAVQLW010000001">
    <property type="protein sequence ID" value="MDS9468231.1"/>
    <property type="molecule type" value="Genomic_DNA"/>
</dbReference>